<evidence type="ECO:0000259" key="2">
    <source>
        <dbReference type="Pfam" id="PF13439"/>
    </source>
</evidence>
<feature type="domain" description="Glycosyltransferase subfamily 4-like N-terminal" evidence="2">
    <location>
        <begin position="15"/>
        <end position="172"/>
    </location>
</feature>
<dbReference type="SUPFAM" id="SSF53756">
    <property type="entry name" value="UDP-Glycosyltransferase/glycogen phosphorylase"/>
    <property type="match status" value="1"/>
</dbReference>
<proteinExistence type="predicted"/>
<dbReference type="Pfam" id="PF00534">
    <property type="entry name" value="Glycos_transf_1"/>
    <property type="match status" value="1"/>
</dbReference>
<feature type="domain" description="Glycosyl transferase family 1" evidence="1">
    <location>
        <begin position="189"/>
        <end position="334"/>
    </location>
</feature>
<dbReference type="PANTHER" id="PTHR12526:SF630">
    <property type="entry name" value="GLYCOSYLTRANSFERASE"/>
    <property type="match status" value="1"/>
</dbReference>
<evidence type="ECO:0000259" key="1">
    <source>
        <dbReference type="Pfam" id="PF00534"/>
    </source>
</evidence>
<sequence length="362" mass="40568">MKIKILQIIPCFARGGAETMALNYAKFLDKNKFEVITASCVEGGELEKDFATAGAPVWVGSRRKMFGRLGVWYALAKFTKEQRPDILHTHLFGADLVAWILKKVFRIKFYWVVTVHNRERGFGWWRMHVWKMILRSADKIIAVSAATGEYVHEYLDVSAHKMTVINNGIDLSPWLNVPAVSESSVTLRLAVVGRLTKQKGQEFLWRALANLKHPWQLGVFGTGEDEKKLNQLAQKLNIADKIIWHGLIVDWSRELADVNVVVAPALWEGLSLVVMESMTAGKAVVASLEAGQGLIENNITGLLVRPGSVGDLFGALESLSVDHKKIKLLGNNARAYAKKYFDIKQNTLAVEKVYWQILSGQK</sequence>
<dbReference type="STRING" id="1798704.A3J93_02075"/>
<dbReference type="AlphaFoldDB" id="A0A1F6NWI5"/>
<organism evidence="3 4">
    <name type="scientific">Candidatus Magasanikbacteria bacterium RIFOXYC2_FULL_42_28</name>
    <dbReference type="NCBI Taxonomy" id="1798704"/>
    <lineage>
        <taxon>Bacteria</taxon>
        <taxon>Candidatus Magasanikiibacteriota</taxon>
    </lineage>
</organism>
<comment type="caution">
    <text evidence="3">The sequence shown here is derived from an EMBL/GenBank/DDBJ whole genome shotgun (WGS) entry which is preliminary data.</text>
</comment>
<dbReference type="Proteomes" id="UP000177907">
    <property type="component" value="Unassembled WGS sequence"/>
</dbReference>
<dbReference type="InterPro" id="IPR028098">
    <property type="entry name" value="Glyco_trans_4-like_N"/>
</dbReference>
<evidence type="ECO:0000313" key="4">
    <source>
        <dbReference type="Proteomes" id="UP000177907"/>
    </source>
</evidence>
<name>A0A1F6NWI5_9BACT</name>
<reference evidence="3 4" key="1">
    <citation type="journal article" date="2016" name="Nat. Commun.">
        <title>Thousands of microbial genomes shed light on interconnected biogeochemical processes in an aquifer system.</title>
        <authorList>
            <person name="Anantharaman K."/>
            <person name="Brown C.T."/>
            <person name="Hug L.A."/>
            <person name="Sharon I."/>
            <person name="Castelle C.J."/>
            <person name="Probst A.J."/>
            <person name="Thomas B.C."/>
            <person name="Singh A."/>
            <person name="Wilkins M.J."/>
            <person name="Karaoz U."/>
            <person name="Brodie E.L."/>
            <person name="Williams K.H."/>
            <person name="Hubbard S.S."/>
            <person name="Banfield J.F."/>
        </authorList>
    </citation>
    <scope>NUCLEOTIDE SEQUENCE [LARGE SCALE GENOMIC DNA]</scope>
</reference>
<evidence type="ECO:0008006" key="5">
    <source>
        <dbReference type="Google" id="ProtNLM"/>
    </source>
</evidence>
<evidence type="ECO:0000313" key="3">
    <source>
        <dbReference type="EMBL" id="OGH88285.1"/>
    </source>
</evidence>
<dbReference type="PANTHER" id="PTHR12526">
    <property type="entry name" value="GLYCOSYLTRANSFERASE"/>
    <property type="match status" value="1"/>
</dbReference>
<dbReference type="InterPro" id="IPR001296">
    <property type="entry name" value="Glyco_trans_1"/>
</dbReference>
<dbReference type="Gene3D" id="3.40.50.2000">
    <property type="entry name" value="Glycogen Phosphorylase B"/>
    <property type="match status" value="2"/>
</dbReference>
<accession>A0A1F6NWI5</accession>
<dbReference type="EMBL" id="MFQZ01000004">
    <property type="protein sequence ID" value="OGH88285.1"/>
    <property type="molecule type" value="Genomic_DNA"/>
</dbReference>
<protein>
    <recommendedName>
        <fullName evidence="5">Glycosyltransferase subfamily 4-like N-terminal domain-containing protein</fullName>
    </recommendedName>
</protein>
<dbReference type="Pfam" id="PF13439">
    <property type="entry name" value="Glyco_transf_4"/>
    <property type="match status" value="1"/>
</dbReference>
<dbReference type="CDD" id="cd03801">
    <property type="entry name" value="GT4_PimA-like"/>
    <property type="match status" value="1"/>
</dbReference>
<gene>
    <name evidence="3" type="ORF">A3J93_02075</name>
</gene>